<evidence type="ECO:0008006" key="2">
    <source>
        <dbReference type="Google" id="ProtNLM"/>
    </source>
</evidence>
<organism evidence="1">
    <name type="scientific">uncultured Dysgonomonas sp</name>
    <dbReference type="NCBI Taxonomy" id="206096"/>
    <lineage>
        <taxon>Bacteria</taxon>
        <taxon>Pseudomonadati</taxon>
        <taxon>Bacteroidota</taxon>
        <taxon>Bacteroidia</taxon>
        <taxon>Bacteroidales</taxon>
        <taxon>Dysgonomonadaceae</taxon>
        <taxon>Dysgonomonas</taxon>
        <taxon>environmental samples</taxon>
    </lineage>
</organism>
<dbReference type="Pfam" id="PF10771">
    <property type="entry name" value="DUF2582"/>
    <property type="match status" value="1"/>
</dbReference>
<proteinExistence type="predicted"/>
<accession>A0A212J488</accession>
<sequence length="85" mass="10062">MLYLTKLKLFAMLKKDIRINATAIWQYLSERGKMSVQEIEELTHYKNSLILLALGWLSKENKVRFSVKNENLYVELSSTPTEIYY</sequence>
<protein>
    <recommendedName>
        <fullName evidence="2">Winged helix-turn-helix domain-containing protein</fullName>
    </recommendedName>
</protein>
<dbReference type="InterPro" id="IPR019707">
    <property type="entry name" value="DUF2582"/>
</dbReference>
<dbReference type="InterPro" id="IPR036388">
    <property type="entry name" value="WH-like_DNA-bd_sf"/>
</dbReference>
<dbReference type="AlphaFoldDB" id="A0A212J488"/>
<name>A0A212J488_9BACT</name>
<evidence type="ECO:0000313" key="1">
    <source>
        <dbReference type="EMBL" id="SBV94269.1"/>
    </source>
</evidence>
<gene>
    <name evidence="1" type="ORF">KL86DYS2_10698</name>
</gene>
<reference evidence="1" key="1">
    <citation type="submission" date="2016-04" db="EMBL/GenBank/DDBJ databases">
        <authorList>
            <person name="Evans L.H."/>
            <person name="Alamgir A."/>
            <person name="Owens N."/>
            <person name="Weber N.D."/>
            <person name="Virtaneva K."/>
            <person name="Barbian K."/>
            <person name="Babar A."/>
            <person name="Rosenke K."/>
        </authorList>
    </citation>
    <scope>NUCLEOTIDE SEQUENCE</scope>
    <source>
        <strain evidence="1">86-2</strain>
    </source>
</reference>
<dbReference type="Gene3D" id="1.10.10.10">
    <property type="entry name" value="Winged helix-like DNA-binding domain superfamily/Winged helix DNA-binding domain"/>
    <property type="match status" value="1"/>
</dbReference>
<dbReference type="EMBL" id="FLUL01000001">
    <property type="protein sequence ID" value="SBV94269.1"/>
    <property type="molecule type" value="Genomic_DNA"/>
</dbReference>